<gene>
    <name evidence="4" type="ORF">GSTUM_00011305001</name>
</gene>
<dbReference type="KEGG" id="tml:GSTUM_00011305001"/>
<protein>
    <submittedName>
        <fullName evidence="4">(Perigord truffle) hypothetical protein</fullName>
    </submittedName>
</protein>
<dbReference type="InParanoid" id="D5GNI6"/>
<dbReference type="HOGENOM" id="CLU_987621_0_0_1"/>
<dbReference type="eggNOG" id="ENOG502SP9C">
    <property type="taxonomic scope" value="Eukaryota"/>
</dbReference>
<keyword evidence="2" id="KW-0812">Transmembrane</keyword>
<evidence type="ECO:0000313" key="5">
    <source>
        <dbReference type="Proteomes" id="UP000006911"/>
    </source>
</evidence>
<dbReference type="EMBL" id="FN430365">
    <property type="protein sequence ID" value="CAZ86079.1"/>
    <property type="molecule type" value="Genomic_DNA"/>
</dbReference>
<reference evidence="4 5" key="1">
    <citation type="journal article" date="2010" name="Nature">
        <title>Perigord black truffle genome uncovers evolutionary origins and mechanisms of symbiosis.</title>
        <authorList>
            <person name="Martin F."/>
            <person name="Kohler A."/>
            <person name="Murat C."/>
            <person name="Balestrini R."/>
            <person name="Coutinho P.M."/>
            <person name="Jaillon O."/>
            <person name="Montanini B."/>
            <person name="Morin E."/>
            <person name="Noel B."/>
            <person name="Percudani R."/>
            <person name="Porcel B."/>
            <person name="Rubini A."/>
            <person name="Amicucci A."/>
            <person name="Amselem J."/>
            <person name="Anthouard V."/>
            <person name="Arcioni S."/>
            <person name="Artiguenave F."/>
            <person name="Aury J.M."/>
            <person name="Ballario P."/>
            <person name="Bolchi A."/>
            <person name="Brenna A."/>
            <person name="Brun A."/>
            <person name="Buee M."/>
            <person name="Cantarel B."/>
            <person name="Chevalier G."/>
            <person name="Couloux A."/>
            <person name="Da Silva C."/>
            <person name="Denoeud F."/>
            <person name="Duplessis S."/>
            <person name="Ghignone S."/>
            <person name="Hilselberger B."/>
            <person name="Iotti M."/>
            <person name="Marcais B."/>
            <person name="Mello A."/>
            <person name="Miranda M."/>
            <person name="Pacioni G."/>
            <person name="Quesneville H."/>
            <person name="Riccioni C."/>
            <person name="Ruotolo R."/>
            <person name="Splivallo R."/>
            <person name="Stocchi V."/>
            <person name="Tisserant E."/>
            <person name="Viscomi A.R."/>
            <person name="Zambonelli A."/>
            <person name="Zampieri E."/>
            <person name="Henrissat B."/>
            <person name="Lebrun M.H."/>
            <person name="Paolocci F."/>
            <person name="Bonfante P."/>
            <person name="Ottonello S."/>
            <person name="Wincker P."/>
        </authorList>
    </citation>
    <scope>NUCLEOTIDE SEQUENCE [LARGE SCALE GENOMIC DNA]</scope>
    <source>
        <strain evidence="4 5">Mel28</strain>
    </source>
</reference>
<feature type="transmembrane region" description="Helical" evidence="2">
    <location>
        <begin position="154"/>
        <end position="176"/>
    </location>
</feature>
<proteinExistence type="predicted"/>
<keyword evidence="3" id="KW-0732">Signal</keyword>
<organism evidence="4 5">
    <name type="scientific">Tuber melanosporum (strain Mel28)</name>
    <name type="common">Perigord black truffle</name>
    <dbReference type="NCBI Taxonomy" id="656061"/>
    <lineage>
        <taxon>Eukaryota</taxon>
        <taxon>Fungi</taxon>
        <taxon>Dikarya</taxon>
        <taxon>Ascomycota</taxon>
        <taxon>Pezizomycotina</taxon>
        <taxon>Pezizomycetes</taxon>
        <taxon>Pezizales</taxon>
        <taxon>Tuberaceae</taxon>
        <taxon>Tuber</taxon>
    </lineage>
</organism>
<keyword evidence="5" id="KW-1185">Reference proteome</keyword>
<feature type="transmembrane region" description="Helical" evidence="2">
    <location>
        <begin position="83"/>
        <end position="105"/>
    </location>
</feature>
<accession>D5GNI6</accession>
<evidence type="ECO:0000256" key="2">
    <source>
        <dbReference type="SAM" id="Phobius"/>
    </source>
</evidence>
<feature type="signal peptide" evidence="3">
    <location>
        <begin position="1"/>
        <end position="22"/>
    </location>
</feature>
<keyword evidence="2" id="KW-0472">Membrane</keyword>
<feature type="transmembrane region" description="Helical" evidence="2">
    <location>
        <begin position="54"/>
        <end position="71"/>
    </location>
</feature>
<evidence type="ECO:0000313" key="4">
    <source>
        <dbReference type="EMBL" id="CAZ86079.1"/>
    </source>
</evidence>
<keyword evidence="2" id="KW-1133">Transmembrane helix</keyword>
<feature type="region of interest" description="Disordered" evidence="1">
    <location>
        <begin position="184"/>
        <end position="282"/>
    </location>
</feature>
<name>D5GNI6_TUBMM</name>
<dbReference type="RefSeq" id="XP_002841888.1">
    <property type="nucleotide sequence ID" value="XM_002841842.1"/>
</dbReference>
<feature type="compositionally biased region" description="Polar residues" evidence="1">
    <location>
        <begin position="192"/>
        <end position="201"/>
    </location>
</feature>
<evidence type="ECO:0000256" key="3">
    <source>
        <dbReference type="SAM" id="SignalP"/>
    </source>
</evidence>
<dbReference type="Proteomes" id="UP000006911">
    <property type="component" value="Unassembled WGS sequence"/>
</dbReference>
<sequence>MTAARAIKFVTLIFRLLQLLLAAYIVGVAGYHTWEFATNRLSLTDASSGQPPKALYTIFVISCVTVLYTSLSLFTTCFGHKKFFLATLIMDFLLLGGSIAISILMRGSPNMSCDPLEYSDSITSSSNDFPSNIYRSSGGSGNLAGTLCQLDKSVFAFAVALSVLFLITLLLSYLALRNHRKNRAFGPGPENGYSTRNNQAPRSWKRNPFNRTSEETAHTHNTNMSGVAAGMASHDDHGYEHRPSELGRGYRNSRQTPTLNPPEEPGPNVSPDYGRVAPHQMF</sequence>
<feature type="compositionally biased region" description="Basic and acidic residues" evidence="1">
    <location>
        <begin position="233"/>
        <end position="245"/>
    </location>
</feature>
<dbReference type="GeneID" id="9186155"/>
<dbReference type="OMA" id="NGIANDH"/>
<feature type="transmembrane region" description="Helical" evidence="2">
    <location>
        <begin position="12"/>
        <end position="34"/>
    </location>
</feature>
<evidence type="ECO:0000256" key="1">
    <source>
        <dbReference type="SAM" id="MobiDB-lite"/>
    </source>
</evidence>
<dbReference type="AlphaFoldDB" id="D5GNI6"/>
<dbReference type="STRING" id="656061.D5GNI6"/>
<feature type="chain" id="PRO_5003072171" evidence="3">
    <location>
        <begin position="23"/>
        <end position="282"/>
    </location>
</feature>